<dbReference type="EC" id="5.3.1.1" evidence="8"/>
<keyword evidence="6 8" id="KW-0324">Glycolysis</keyword>
<dbReference type="PROSITE" id="PS51440">
    <property type="entry name" value="TIM_2"/>
    <property type="match status" value="1"/>
</dbReference>
<dbReference type="EMBL" id="JARGDH010000023">
    <property type="protein sequence ID" value="KAL0265484.1"/>
    <property type="molecule type" value="Genomic_DNA"/>
</dbReference>
<sequence>MHFTRKESQDLAKDLVEQAKISAHRIMIAVPYTCLEAVSLVLKGSNISLGAQNVAWAQKGAFTGEISADQLKDLGVEYVLIGHSERRQYFAETNQSVNARLRTALEAGLKPILCVGETLEERKSAREKHVVAQQISEALEEVSSLQMAELTVAYEPVWAIGTGETASPEQAEDMHAFIRAHIASLYGESVAKGLFIQYGGSVNDKNVAQLMSKPNINGALVGGASLKAESFSVIMNVKV</sequence>
<dbReference type="InterPro" id="IPR035990">
    <property type="entry name" value="TIM_sf"/>
</dbReference>
<dbReference type="GO" id="GO:0006094">
    <property type="term" value="P:gluconeogenesis"/>
    <property type="evidence" value="ECO:0007669"/>
    <property type="project" value="UniProtKB-KW"/>
</dbReference>
<protein>
    <recommendedName>
        <fullName evidence="8">Triosephosphate isomerase</fullName>
        <ecNumber evidence="8">5.3.1.1</ecNumber>
    </recommendedName>
</protein>
<dbReference type="PANTHER" id="PTHR21139">
    <property type="entry name" value="TRIOSEPHOSPHATE ISOMERASE"/>
    <property type="match status" value="1"/>
</dbReference>
<dbReference type="AlphaFoldDB" id="A0AAW2H6R4"/>
<dbReference type="PROSITE" id="PS00171">
    <property type="entry name" value="TIM_1"/>
    <property type="match status" value="1"/>
</dbReference>
<evidence type="ECO:0000256" key="1">
    <source>
        <dbReference type="ARBA" id="ARBA00004680"/>
    </source>
</evidence>
<name>A0AAW2H6R4_9NEOP</name>
<dbReference type="CDD" id="cd00311">
    <property type="entry name" value="TIM"/>
    <property type="match status" value="1"/>
</dbReference>
<comment type="subunit">
    <text evidence="3">Homodimer.</text>
</comment>
<evidence type="ECO:0000256" key="3">
    <source>
        <dbReference type="ARBA" id="ARBA00011738"/>
    </source>
</evidence>
<comment type="caution">
    <text evidence="9">The sequence shown here is derived from an EMBL/GenBank/DDBJ whole genome shotgun (WGS) entry which is preliminary data.</text>
</comment>
<dbReference type="Gene3D" id="3.20.20.70">
    <property type="entry name" value="Aldolase class I"/>
    <property type="match status" value="1"/>
</dbReference>
<keyword evidence="4 8" id="KW-0312">Gluconeogenesis</keyword>
<dbReference type="InterPro" id="IPR013785">
    <property type="entry name" value="Aldolase_TIM"/>
</dbReference>
<evidence type="ECO:0000256" key="7">
    <source>
        <dbReference type="ARBA" id="ARBA00023235"/>
    </source>
</evidence>
<gene>
    <name evidence="9" type="ORF">PYX00_010987</name>
</gene>
<dbReference type="Pfam" id="PF00121">
    <property type="entry name" value="TIM"/>
    <property type="match status" value="1"/>
</dbReference>
<evidence type="ECO:0000313" key="9">
    <source>
        <dbReference type="EMBL" id="KAL0265484.1"/>
    </source>
</evidence>
<dbReference type="GO" id="GO:0046166">
    <property type="term" value="P:glyceraldehyde-3-phosphate biosynthetic process"/>
    <property type="evidence" value="ECO:0007669"/>
    <property type="project" value="TreeGrafter"/>
</dbReference>
<dbReference type="HAMAP" id="MF_00147_B">
    <property type="entry name" value="TIM_B"/>
    <property type="match status" value="1"/>
</dbReference>
<accession>A0AAW2H6R4</accession>
<dbReference type="InterPro" id="IPR000652">
    <property type="entry name" value="Triosephosphate_isomerase"/>
</dbReference>
<keyword evidence="5" id="KW-0963">Cytoplasm</keyword>
<evidence type="ECO:0000256" key="4">
    <source>
        <dbReference type="ARBA" id="ARBA00022432"/>
    </source>
</evidence>
<evidence type="ECO:0000256" key="6">
    <source>
        <dbReference type="ARBA" id="ARBA00023152"/>
    </source>
</evidence>
<evidence type="ECO:0000256" key="8">
    <source>
        <dbReference type="RuleBase" id="RU363013"/>
    </source>
</evidence>
<dbReference type="SUPFAM" id="SSF51351">
    <property type="entry name" value="Triosephosphate isomerase (TIM)"/>
    <property type="match status" value="1"/>
</dbReference>
<dbReference type="InterPro" id="IPR020861">
    <property type="entry name" value="Triosephosphate_isomerase_AS"/>
</dbReference>
<organism evidence="9">
    <name type="scientific">Menopon gallinae</name>
    <name type="common">poultry shaft louse</name>
    <dbReference type="NCBI Taxonomy" id="328185"/>
    <lineage>
        <taxon>Eukaryota</taxon>
        <taxon>Metazoa</taxon>
        <taxon>Ecdysozoa</taxon>
        <taxon>Arthropoda</taxon>
        <taxon>Hexapoda</taxon>
        <taxon>Insecta</taxon>
        <taxon>Pterygota</taxon>
        <taxon>Neoptera</taxon>
        <taxon>Paraneoptera</taxon>
        <taxon>Psocodea</taxon>
        <taxon>Troctomorpha</taxon>
        <taxon>Phthiraptera</taxon>
        <taxon>Amblycera</taxon>
        <taxon>Menoponidae</taxon>
        <taxon>Menopon</taxon>
    </lineage>
</organism>
<dbReference type="PANTHER" id="PTHR21139:SF42">
    <property type="entry name" value="TRIOSEPHOSPHATE ISOMERASE"/>
    <property type="match status" value="1"/>
</dbReference>
<evidence type="ECO:0000256" key="2">
    <source>
        <dbReference type="ARBA" id="ARBA00007422"/>
    </source>
</evidence>
<evidence type="ECO:0000256" key="5">
    <source>
        <dbReference type="ARBA" id="ARBA00022490"/>
    </source>
</evidence>
<dbReference type="NCBIfam" id="TIGR00419">
    <property type="entry name" value="tim"/>
    <property type="match status" value="1"/>
</dbReference>
<keyword evidence="7 8" id="KW-0413">Isomerase</keyword>
<dbReference type="GO" id="GO:0019563">
    <property type="term" value="P:glycerol catabolic process"/>
    <property type="evidence" value="ECO:0007669"/>
    <property type="project" value="TreeGrafter"/>
</dbReference>
<dbReference type="InterPro" id="IPR022896">
    <property type="entry name" value="TrioseP_Isoase_bac/euk"/>
</dbReference>
<comment type="pathway">
    <text evidence="1 8">Carbohydrate degradation; glycolysis; D-glyceraldehyde 3-phosphate from glycerone phosphate: step 1/1.</text>
</comment>
<dbReference type="GO" id="GO:0004807">
    <property type="term" value="F:triose-phosphate isomerase activity"/>
    <property type="evidence" value="ECO:0007669"/>
    <property type="project" value="UniProtKB-EC"/>
</dbReference>
<reference evidence="9" key="1">
    <citation type="journal article" date="2024" name="Gigascience">
        <title>Chromosome-level genome of the poultry shaft louse Menopon gallinae provides insight into the host-switching and adaptive evolution of parasitic lice.</title>
        <authorList>
            <person name="Xu Y."/>
            <person name="Ma L."/>
            <person name="Liu S."/>
            <person name="Liang Y."/>
            <person name="Liu Q."/>
            <person name="He Z."/>
            <person name="Tian L."/>
            <person name="Duan Y."/>
            <person name="Cai W."/>
            <person name="Li H."/>
            <person name="Song F."/>
        </authorList>
    </citation>
    <scope>NUCLEOTIDE SEQUENCE</scope>
    <source>
        <strain evidence="9">Cailab_2023a</strain>
    </source>
</reference>
<proteinExistence type="inferred from homology"/>
<comment type="pathway">
    <text evidence="8">Carbohydrate biosynthesis; gluconeogenesis.</text>
</comment>
<dbReference type="GO" id="GO:0005829">
    <property type="term" value="C:cytosol"/>
    <property type="evidence" value="ECO:0007669"/>
    <property type="project" value="TreeGrafter"/>
</dbReference>
<dbReference type="GO" id="GO:0006096">
    <property type="term" value="P:glycolytic process"/>
    <property type="evidence" value="ECO:0007669"/>
    <property type="project" value="UniProtKB-KW"/>
</dbReference>
<dbReference type="FunFam" id="3.20.20.70:FF:000016">
    <property type="entry name" value="Triosephosphate isomerase"/>
    <property type="match status" value="1"/>
</dbReference>
<comment type="similarity">
    <text evidence="2 8">Belongs to the triosephosphate isomerase family.</text>
</comment>
<comment type="catalytic activity">
    <reaction evidence="8">
        <text>D-glyceraldehyde 3-phosphate = dihydroxyacetone phosphate</text>
        <dbReference type="Rhea" id="RHEA:18585"/>
        <dbReference type="ChEBI" id="CHEBI:57642"/>
        <dbReference type="ChEBI" id="CHEBI:59776"/>
        <dbReference type="EC" id="5.3.1.1"/>
    </reaction>
</comment>